<evidence type="ECO:0000313" key="4">
    <source>
        <dbReference type="Proteomes" id="UP001597400"/>
    </source>
</evidence>
<organism evidence="3 4">
    <name type="scientific">Sphingomonas arantia</name>
    <dbReference type="NCBI Taxonomy" id="1460676"/>
    <lineage>
        <taxon>Bacteria</taxon>
        <taxon>Pseudomonadati</taxon>
        <taxon>Pseudomonadota</taxon>
        <taxon>Alphaproteobacteria</taxon>
        <taxon>Sphingomonadales</taxon>
        <taxon>Sphingomonadaceae</taxon>
        <taxon>Sphingomonas</taxon>
    </lineage>
</organism>
<evidence type="ECO:0000313" key="3">
    <source>
        <dbReference type="EMBL" id="MFD1951441.1"/>
    </source>
</evidence>
<dbReference type="Proteomes" id="UP001597400">
    <property type="component" value="Unassembled WGS sequence"/>
</dbReference>
<feature type="region of interest" description="Disordered" evidence="1">
    <location>
        <begin position="325"/>
        <end position="348"/>
    </location>
</feature>
<keyword evidence="2" id="KW-1133">Transmembrane helix</keyword>
<feature type="transmembrane region" description="Helical" evidence="2">
    <location>
        <begin position="12"/>
        <end position="31"/>
    </location>
</feature>
<dbReference type="EMBL" id="JBHUGS010000003">
    <property type="protein sequence ID" value="MFD1951441.1"/>
    <property type="molecule type" value="Genomic_DNA"/>
</dbReference>
<comment type="caution">
    <text evidence="3">The sequence shown here is derived from an EMBL/GenBank/DDBJ whole genome shotgun (WGS) entry which is preliminary data.</text>
</comment>
<sequence>MKTWQLLADRTAVLFLGVAAGTAIGFAFAGGREPAPVVPPLVPEALAPPPPVTSAGPDARPVAPPVPGMDPVSIAPDAPAVPVAPGVPPAVASVPDSAVAVPPSLARTVAEGRPVRVGVYGDSFGDGVWSGLARELPQKRGYRVTKYSRQATGFTRYKSLNLETHTAQQVASDPVDIAVVSYGANDTQGVIADGHLAKYMSPAWQGLIARRAAGLVRELRDSGATVYWVGLPRMRKPAFDADITAMNAFYARLMSDLGVPFIDTRPMSSGPDGFAAYLPDSSGKPVLMRADDGVHMSMNGYVRITRGLAQRIDALVAAARARAGLPPAGSAVSPRPAEPARFDMGAPR</sequence>
<keyword evidence="2" id="KW-0472">Membrane</keyword>
<accession>A0ABW4TZM7</accession>
<keyword evidence="4" id="KW-1185">Reference proteome</keyword>
<evidence type="ECO:0000256" key="1">
    <source>
        <dbReference type="SAM" id="MobiDB-lite"/>
    </source>
</evidence>
<dbReference type="InterPro" id="IPR007407">
    <property type="entry name" value="DUF459"/>
</dbReference>
<reference evidence="4" key="1">
    <citation type="journal article" date="2019" name="Int. J. Syst. Evol. Microbiol.">
        <title>The Global Catalogue of Microorganisms (GCM) 10K type strain sequencing project: providing services to taxonomists for standard genome sequencing and annotation.</title>
        <authorList>
            <consortium name="The Broad Institute Genomics Platform"/>
            <consortium name="The Broad Institute Genome Sequencing Center for Infectious Disease"/>
            <person name="Wu L."/>
            <person name="Ma J."/>
        </authorList>
    </citation>
    <scope>NUCLEOTIDE SEQUENCE [LARGE SCALE GENOMIC DNA]</scope>
    <source>
        <strain evidence="4">CGMCC 1.12702</strain>
    </source>
</reference>
<dbReference type="SUPFAM" id="SSF52266">
    <property type="entry name" value="SGNH hydrolase"/>
    <property type="match status" value="1"/>
</dbReference>
<dbReference type="Gene3D" id="3.40.50.1110">
    <property type="entry name" value="SGNH hydrolase"/>
    <property type="match status" value="1"/>
</dbReference>
<protein>
    <submittedName>
        <fullName evidence="3">GDSL-type esterase/lipase family protein</fullName>
    </submittedName>
</protein>
<feature type="region of interest" description="Disordered" evidence="1">
    <location>
        <begin position="48"/>
        <end position="70"/>
    </location>
</feature>
<evidence type="ECO:0000256" key="2">
    <source>
        <dbReference type="SAM" id="Phobius"/>
    </source>
</evidence>
<dbReference type="Pfam" id="PF04311">
    <property type="entry name" value="DUF459"/>
    <property type="match status" value="1"/>
</dbReference>
<keyword evidence="2" id="KW-0812">Transmembrane</keyword>
<gene>
    <name evidence="3" type="ORF">ACFSGX_11765</name>
</gene>
<dbReference type="RefSeq" id="WP_380930139.1">
    <property type="nucleotide sequence ID" value="NZ_JBHUGS010000003.1"/>
</dbReference>
<proteinExistence type="predicted"/>
<name>A0ABW4TZM7_9SPHN</name>
<dbReference type="InterPro" id="IPR036514">
    <property type="entry name" value="SGNH_hydro_sf"/>
</dbReference>